<proteinExistence type="predicted"/>
<evidence type="ECO:0000313" key="2">
    <source>
        <dbReference type="EMBL" id="KAJ4482690.1"/>
    </source>
</evidence>
<protein>
    <submittedName>
        <fullName evidence="2">Uncharacterized protein</fullName>
    </submittedName>
</protein>
<feature type="region of interest" description="Disordered" evidence="1">
    <location>
        <begin position="106"/>
        <end position="210"/>
    </location>
</feature>
<comment type="caution">
    <text evidence="2">The sequence shown here is derived from an EMBL/GenBank/DDBJ whole genome shotgun (WGS) entry which is preliminary data.</text>
</comment>
<feature type="compositionally biased region" description="Low complexity" evidence="1">
    <location>
        <begin position="283"/>
        <end position="295"/>
    </location>
</feature>
<feature type="region of interest" description="Disordered" evidence="1">
    <location>
        <begin position="380"/>
        <end position="423"/>
    </location>
</feature>
<accession>A0ABQ8V9P3</accession>
<feature type="compositionally biased region" description="Polar residues" evidence="1">
    <location>
        <begin position="310"/>
        <end position="327"/>
    </location>
</feature>
<dbReference type="EMBL" id="JANVFT010000057">
    <property type="protein sequence ID" value="KAJ4482690.1"/>
    <property type="molecule type" value="Genomic_DNA"/>
</dbReference>
<keyword evidence="3" id="KW-1185">Reference proteome</keyword>
<organism evidence="2 3">
    <name type="scientific">Lentinula lateritia</name>
    <dbReference type="NCBI Taxonomy" id="40482"/>
    <lineage>
        <taxon>Eukaryota</taxon>
        <taxon>Fungi</taxon>
        <taxon>Dikarya</taxon>
        <taxon>Basidiomycota</taxon>
        <taxon>Agaricomycotina</taxon>
        <taxon>Agaricomycetes</taxon>
        <taxon>Agaricomycetidae</taxon>
        <taxon>Agaricales</taxon>
        <taxon>Marasmiineae</taxon>
        <taxon>Omphalotaceae</taxon>
        <taxon>Lentinula</taxon>
    </lineage>
</organism>
<evidence type="ECO:0000256" key="1">
    <source>
        <dbReference type="SAM" id="MobiDB-lite"/>
    </source>
</evidence>
<feature type="compositionally biased region" description="Basic residues" evidence="1">
    <location>
        <begin position="121"/>
        <end position="131"/>
    </location>
</feature>
<feature type="compositionally biased region" description="Low complexity" evidence="1">
    <location>
        <begin position="402"/>
        <end position="416"/>
    </location>
</feature>
<evidence type="ECO:0000313" key="3">
    <source>
        <dbReference type="Proteomes" id="UP001150217"/>
    </source>
</evidence>
<name>A0ABQ8V9P3_9AGAR</name>
<sequence>MYTLELVALSLSTTLMPVPVEFAAQVSSTLQLGSIPKLDKTRFISSFVDTQRLHTKYYAEEGRTLWNDLVDTARDPSPRSPPQENAVFGLSTPVLVPRIPKVIIVKEPGSKTSTPKENPPKKAKSKAKSTFHAKSGQRPNEHPQNAPHTKKRAGKLSDDDETAARLAERRDKKRAKREIVRPAANANECDNEDSKQIQAATDKKGKRTKASPGLALMHGFTATNVGKNRLTVPPPTLGVFSRGKASNKTHINTKVIRPPAFLETVFLEGTSHRAKSVPNEPLSDNSTSSQNDSTPSTPPKLKTRKVPNPSVRNHSRSPTVSSSSFDNEVTETPIAQAESEVWDIEREGYNLPSTMSPTSPERNQSVVLNTCTLPWALETETPGEMHEKHKREALAHERDRTSQLSSSLAPSQSASQHGLNGRCRTTTPVPLLASKYFMPQRPQNVPDTLAKDETTIPFSSPPIQTHESSLSDYFPHLPVAPNVQANASYHPPHRADDIIYEPYIAPIYAGESPWDPLAFSDPVNFSDTDAPQPPPEIVAPNLTLGISYPYDFYIPPRVDAPPLQYDSGYDVEDANSMFYLDDDGCGHTGWGLQEIVCNNHEEEYPEHGQIYDEYEHFSCQTQQFGAEHENTTDQNWQRDFCSIEDDTLFGMGIDSEEADMLQCPSEEWMEPIGRDRVLSEANSDDSVIGEMPRFLQGRELLLGFGTTSRQEDIVRDWSGYASVAEADVARNLKGHWLPQRL</sequence>
<reference evidence="2" key="1">
    <citation type="submission" date="2022-08" db="EMBL/GenBank/DDBJ databases">
        <title>A Global Phylogenomic Analysis of the Shiitake Genus Lentinula.</title>
        <authorList>
            <consortium name="DOE Joint Genome Institute"/>
            <person name="Sierra-Patev S."/>
            <person name="Min B."/>
            <person name="Naranjo-Ortiz M."/>
            <person name="Looney B."/>
            <person name="Konkel Z."/>
            <person name="Slot J.C."/>
            <person name="Sakamoto Y."/>
            <person name="Steenwyk J.L."/>
            <person name="Rokas A."/>
            <person name="Carro J."/>
            <person name="Camarero S."/>
            <person name="Ferreira P."/>
            <person name="Molpeceres G."/>
            <person name="Ruiz-Duenas F.J."/>
            <person name="Serrano A."/>
            <person name="Henrissat B."/>
            <person name="Drula E."/>
            <person name="Hughes K.W."/>
            <person name="Mata J.L."/>
            <person name="Ishikawa N.K."/>
            <person name="Vargas-Isla R."/>
            <person name="Ushijima S."/>
            <person name="Smith C.A."/>
            <person name="Ahrendt S."/>
            <person name="Andreopoulos W."/>
            <person name="He G."/>
            <person name="Labutti K."/>
            <person name="Lipzen A."/>
            <person name="Ng V."/>
            <person name="Riley R."/>
            <person name="Sandor L."/>
            <person name="Barry K."/>
            <person name="Martinez A.T."/>
            <person name="Xiao Y."/>
            <person name="Gibbons J.G."/>
            <person name="Terashima K."/>
            <person name="Grigoriev I.V."/>
            <person name="Hibbett D.S."/>
        </authorList>
    </citation>
    <scope>NUCLEOTIDE SEQUENCE</scope>
    <source>
        <strain evidence="2">RHP3577 ss4</strain>
    </source>
</reference>
<feature type="compositionally biased region" description="Basic and acidic residues" evidence="1">
    <location>
        <begin position="383"/>
        <end position="401"/>
    </location>
</feature>
<gene>
    <name evidence="2" type="ORF">C8R41DRAFT_841148</name>
</gene>
<dbReference type="Proteomes" id="UP001150217">
    <property type="component" value="Unassembled WGS sequence"/>
</dbReference>
<feature type="region of interest" description="Disordered" evidence="1">
    <location>
        <begin position="272"/>
        <end position="341"/>
    </location>
</feature>